<gene>
    <name evidence="2" type="ORF">C6H66_20745</name>
</gene>
<comment type="caution">
    <text evidence="2">The sequence shown here is derived from an EMBL/GenBank/DDBJ whole genome shotgun (WGS) entry which is preliminary data.</text>
</comment>
<accession>A0A2S8PW07</accession>
<dbReference type="Proteomes" id="UP000239550">
    <property type="component" value="Unassembled WGS sequence"/>
</dbReference>
<dbReference type="AlphaFoldDB" id="A0A2S8PW07"/>
<evidence type="ECO:0000313" key="3">
    <source>
        <dbReference type="Proteomes" id="UP000239550"/>
    </source>
</evidence>
<reference evidence="2 3" key="1">
    <citation type="submission" date="2018-02" db="EMBL/GenBank/DDBJ databases">
        <title>Five New Genomes of Indian Photorhabdus Isolates TSA.</title>
        <authorList>
            <person name="Dubay B."/>
            <person name="Somvanshi V.S."/>
        </authorList>
    </citation>
    <scope>NUCLEOTIDE SEQUENCE [LARGE SCALE GENOMIC DNA]</scope>
    <source>
        <strain evidence="2 3">H1</strain>
    </source>
</reference>
<keyword evidence="1" id="KW-0472">Membrane</keyword>
<evidence type="ECO:0000256" key="1">
    <source>
        <dbReference type="SAM" id="Phobius"/>
    </source>
</evidence>
<keyword evidence="3" id="KW-1185">Reference proteome</keyword>
<feature type="transmembrane region" description="Helical" evidence="1">
    <location>
        <begin position="20"/>
        <end position="36"/>
    </location>
</feature>
<evidence type="ECO:0000313" key="2">
    <source>
        <dbReference type="EMBL" id="PQQ23113.1"/>
    </source>
</evidence>
<sequence length="61" mass="7005">MIYSLSEVRNKSSAFLQQPLIFIINPNQALIIFLGLQKKLSISLILITYSEITHKVMKQNN</sequence>
<keyword evidence="1" id="KW-0812">Transmembrane</keyword>
<dbReference type="EMBL" id="PUWT01000066">
    <property type="protein sequence ID" value="PQQ23113.1"/>
    <property type="molecule type" value="Genomic_DNA"/>
</dbReference>
<proteinExistence type="predicted"/>
<protein>
    <submittedName>
        <fullName evidence="2">Uncharacterized protein</fullName>
    </submittedName>
</protein>
<organism evidence="2 3">
    <name type="scientific">Photorhabdus hindustanensis</name>
    <dbReference type="NCBI Taxonomy" id="2918802"/>
    <lineage>
        <taxon>Bacteria</taxon>
        <taxon>Pseudomonadati</taxon>
        <taxon>Pseudomonadota</taxon>
        <taxon>Gammaproteobacteria</taxon>
        <taxon>Enterobacterales</taxon>
        <taxon>Morganellaceae</taxon>
        <taxon>Photorhabdus</taxon>
    </lineage>
</organism>
<name>A0A2S8PW07_9GAMM</name>
<keyword evidence="1" id="KW-1133">Transmembrane helix</keyword>